<keyword evidence="3" id="KW-0156">Chromatin regulator</keyword>
<comment type="function">
    <text evidence="6">Component of the NuA4 histone acetyltransferase complex which is involved in transcriptional activation of selected genes principally by acetylation of nucleosomal histone H4 and H2A.</text>
</comment>
<dbReference type="GO" id="GO:0035267">
    <property type="term" value="C:NuA4 histone acetyltransferase complex"/>
    <property type="evidence" value="ECO:0007669"/>
    <property type="project" value="InterPro"/>
</dbReference>
<dbReference type="FunFam" id="1.10.10.60:FF:000578">
    <property type="entry name" value="Helicase/SANT-associated, DNA binding protein"/>
    <property type="match status" value="1"/>
</dbReference>
<evidence type="ECO:0000313" key="11">
    <source>
        <dbReference type="Proteomes" id="UP000655225"/>
    </source>
</evidence>
<dbReference type="GO" id="GO:0048510">
    <property type="term" value="P:regulation of timing of transition from vegetative to reproductive phase"/>
    <property type="evidence" value="ECO:0007669"/>
    <property type="project" value="UniProtKB-ARBA"/>
</dbReference>
<evidence type="ECO:0000256" key="4">
    <source>
        <dbReference type="ARBA" id="ARBA00023125"/>
    </source>
</evidence>
<dbReference type="OrthoDB" id="372624at2759"/>
<feature type="compositionally biased region" description="Polar residues" evidence="8">
    <location>
        <begin position="323"/>
        <end position="336"/>
    </location>
</feature>
<dbReference type="Pfam" id="PF13921">
    <property type="entry name" value="Myb_DNA-bind_6"/>
    <property type="match status" value="1"/>
</dbReference>
<dbReference type="GO" id="GO:0006325">
    <property type="term" value="P:chromatin organization"/>
    <property type="evidence" value="ECO:0007669"/>
    <property type="project" value="UniProtKB-KW"/>
</dbReference>
<evidence type="ECO:0000256" key="8">
    <source>
        <dbReference type="SAM" id="MobiDB-lite"/>
    </source>
</evidence>
<comment type="similarity">
    <text evidence="2">Belongs to the EAF1 family.</text>
</comment>
<protein>
    <recommendedName>
        <fullName evidence="9">Myb-like domain-containing protein</fullName>
    </recommendedName>
</protein>
<dbReference type="GO" id="GO:0009909">
    <property type="term" value="P:regulation of flower development"/>
    <property type="evidence" value="ECO:0007669"/>
    <property type="project" value="UniProtKB-ARBA"/>
</dbReference>
<evidence type="ECO:0000313" key="10">
    <source>
        <dbReference type="EMBL" id="KAF8394106.1"/>
    </source>
</evidence>
<dbReference type="Gene3D" id="1.10.10.60">
    <property type="entry name" value="Homeodomain-like"/>
    <property type="match status" value="1"/>
</dbReference>
<dbReference type="SMART" id="SM00717">
    <property type="entry name" value="SANT"/>
    <property type="match status" value="1"/>
</dbReference>
<evidence type="ECO:0000256" key="2">
    <source>
        <dbReference type="ARBA" id="ARBA00008913"/>
    </source>
</evidence>
<organism evidence="10 11">
    <name type="scientific">Tetracentron sinense</name>
    <name type="common">Spur-leaf</name>
    <dbReference type="NCBI Taxonomy" id="13715"/>
    <lineage>
        <taxon>Eukaryota</taxon>
        <taxon>Viridiplantae</taxon>
        <taxon>Streptophyta</taxon>
        <taxon>Embryophyta</taxon>
        <taxon>Tracheophyta</taxon>
        <taxon>Spermatophyta</taxon>
        <taxon>Magnoliopsida</taxon>
        <taxon>Trochodendrales</taxon>
        <taxon>Trochodendraceae</taxon>
        <taxon>Tetracentron</taxon>
    </lineage>
</organism>
<dbReference type="Proteomes" id="UP000655225">
    <property type="component" value="Unassembled WGS sequence"/>
</dbReference>
<dbReference type="GO" id="GO:0005634">
    <property type="term" value="C:nucleus"/>
    <property type="evidence" value="ECO:0007669"/>
    <property type="project" value="UniProtKB-SubCell"/>
</dbReference>
<name>A0A834YWX5_TETSI</name>
<feature type="region of interest" description="Disordered" evidence="8">
    <location>
        <begin position="310"/>
        <end position="339"/>
    </location>
</feature>
<evidence type="ECO:0000256" key="3">
    <source>
        <dbReference type="ARBA" id="ARBA00022853"/>
    </source>
</evidence>
<dbReference type="GO" id="GO:0003677">
    <property type="term" value="F:DNA binding"/>
    <property type="evidence" value="ECO:0007669"/>
    <property type="project" value="UniProtKB-KW"/>
</dbReference>
<dbReference type="InterPro" id="IPR044798">
    <property type="entry name" value="EAF1A/B"/>
</dbReference>
<dbReference type="SUPFAM" id="SSF46689">
    <property type="entry name" value="Homeodomain-like"/>
    <property type="match status" value="1"/>
</dbReference>
<gene>
    <name evidence="10" type="ORF">HHK36_020311</name>
</gene>
<sequence>MTLENTEHLEEHPRKSLPLAVQGYAVRFFKYNRSLDRPVQAEAPMTPDRLSDWGILEMSWEDQSSEESLFYTVPAGAMETYRKSVESHFVQYEKTGSNMQQEEVDTYIYDAVAEFGSRENAYEDDEGETRRYYLPGAFDGSKSSKFAQKKRKNLVKSYTARSYEMAADLPYGHCIGNKLGTQQSFLVGKRPANSLNVGSIPTKRVRTAARQRVVSPFSAGAIGGIQLANKTEVSSEDTSSFQDDQSTLHGGSQIRKTLELESTGDFGKQLPFDCTEITTQPKKKKKAKHLGSAYEQRWQLDSMVPIEQRDHSKKRLDSHHFESNGSSGKALSSGLYSQHPAKKQKIMKQSLDTSPESITPVTGSIHSPVASQMSNMSNPNKLFKVIAGRDRRKTKALKIPAGQSGSGSPWSLFEDQALVVLVHDMGPNWELVSDAMNSTLQFKCIFRKPKECKERHKALMDRNAGDGADSAEDSGSSQPYPSTLPGIPKASIYLLFDNAPLCPFYLYVGFWCGGTTYIV</sequence>
<dbReference type="AlphaFoldDB" id="A0A834YWX5"/>
<dbReference type="InterPro" id="IPR009057">
    <property type="entry name" value="Homeodomain-like_sf"/>
</dbReference>
<dbReference type="InterPro" id="IPR001005">
    <property type="entry name" value="SANT/Myb"/>
</dbReference>
<proteinExistence type="inferred from homology"/>
<feature type="domain" description="Myb-like" evidence="9">
    <location>
        <begin position="408"/>
        <end position="460"/>
    </location>
</feature>
<comment type="caution">
    <text evidence="10">The sequence shown here is derived from an EMBL/GenBank/DDBJ whole genome shotgun (WGS) entry which is preliminary data.</text>
</comment>
<evidence type="ECO:0000256" key="7">
    <source>
        <dbReference type="ARBA" id="ARBA00062794"/>
    </source>
</evidence>
<dbReference type="EMBL" id="JABCRI010000014">
    <property type="protein sequence ID" value="KAF8394106.1"/>
    <property type="molecule type" value="Genomic_DNA"/>
</dbReference>
<evidence type="ECO:0000259" key="9">
    <source>
        <dbReference type="PROSITE" id="PS50090"/>
    </source>
</evidence>
<accession>A0A834YWX5</accession>
<dbReference type="PANTHER" id="PTHR46774:SF3">
    <property type="entry name" value="CHROMATIN MODIFICATION-RELATED PROTEIN EAF1 A-RELATED"/>
    <property type="match status" value="1"/>
</dbReference>
<evidence type="ECO:0000256" key="6">
    <source>
        <dbReference type="ARBA" id="ARBA00057743"/>
    </source>
</evidence>
<dbReference type="PROSITE" id="PS50090">
    <property type="entry name" value="MYB_LIKE"/>
    <property type="match status" value="1"/>
</dbReference>
<keyword evidence="11" id="KW-1185">Reference proteome</keyword>
<comment type="subcellular location">
    <subcellularLocation>
        <location evidence="1">Nucleus</location>
    </subcellularLocation>
</comment>
<keyword evidence="4" id="KW-0238">DNA-binding</keyword>
<dbReference type="OMA" id="DSIGQHE"/>
<keyword evidence="5" id="KW-0539">Nucleus</keyword>
<dbReference type="PANTHER" id="PTHR46774">
    <property type="entry name" value="CHROMATIN MODIFICATION-RELATED PROTEIN EAF1 A-RELATED"/>
    <property type="match status" value="1"/>
</dbReference>
<evidence type="ECO:0000256" key="5">
    <source>
        <dbReference type="ARBA" id="ARBA00023242"/>
    </source>
</evidence>
<reference evidence="10 11" key="1">
    <citation type="submission" date="2020-04" db="EMBL/GenBank/DDBJ databases">
        <title>Plant Genome Project.</title>
        <authorList>
            <person name="Zhang R.-G."/>
        </authorList>
    </citation>
    <scope>NUCLEOTIDE SEQUENCE [LARGE SCALE GENOMIC DNA]</scope>
    <source>
        <strain evidence="10">YNK0</strain>
        <tissue evidence="10">Leaf</tissue>
    </source>
</reference>
<comment type="subunit">
    <text evidence="7">Component of the NuA4 histone acetyltransferase complex. Interacts with ARP4 and SWC4, and (via HSA domain) with TAF14 and TAF14B.</text>
</comment>
<dbReference type="CDD" id="cd00167">
    <property type="entry name" value="SANT"/>
    <property type="match status" value="1"/>
</dbReference>
<evidence type="ECO:0000256" key="1">
    <source>
        <dbReference type="ARBA" id="ARBA00004123"/>
    </source>
</evidence>